<feature type="disulfide bond" evidence="4">
    <location>
        <begin position="392"/>
        <end position="401"/>
    </location>
</feature>
<dbReference type="PROSITE" id="PS01186">
    <property type="entry name" value="EGF_2"/>
    <property type="match status" value="2"/>
</dbReference>
<dbReference type="EMBL" id="KN716251">
    <property type="protein sequence ID" value="KJH48933.1"/>
    <property type="molecule type" value="Genomic_DNA"/>
</dbReference>
<proteinExistence type="predicted"/>
<evidence type="ECO:0000256" key="4">
    <source>
        <dbReference type="PROSITE-ProRule" id="PRU00076"/>
    </source>
</evidence>
<evidence type="ECO:0000313" key="6">
    <source>
        <dbReference type="EMBL" id="KJH48933.1"/>
    </source>
</evidence>
<keyword evidence="3 4" id="KW-1015">Disulfide bond</keyword>
<dbReference type="SMART" id="SM00181">
    <property type="entry name" value="EGF"/>
    <property type="match status" value="9"/>
</dbReference>
<accession>A0A0D8XWB6</accession>
<dbReference type="PROSITE" id="PS00022">
    <property type="entry name" value="EGF_1"/>
    <property type="match status" value="4"/>
</dbReference>
<dbReference type="Proteomes" id="UP000053766">
    <property type="component" value="Unassembled WGS sequence"/>
</dbReference>
<gene>
    <name evidence="6" type="ORF">DICVIV_04962</name>
</gene>
<evidence type="ECO:0000259" key="5">
    <source>
        <dbReference type="PROSITE" id="PS50026"/>
    </source>
</evidence>
<dbReference type="Gene3D" id="2.10.25.10">
    <property type="entry name" value="Laminin"/>
    <property type="match status" value="4"/>
</dbReference>
<evidence type="ECO:0000256" key="2">
    <source>
        <dbReference type="ARBA" id="ARBA00022737"/>
    </source>
</evidence>
<dbReference type="GO" id="GO:0005509">
    <property type="term" value="F:calcium ion binding"/>
    <property type="evidence" value="ECO:0007669"/>
    <property type="project" value="InterPro"/>
</dbReference>
<dbReference type="STRING" id="29172.A0A0D8XWB6"/>
<feature type="domain" description="EGF-like" evidence="5">
    <location>
        <begin position="516"/>
        <end position="553"/>
    </location>
</feature>
<feature type="disulfide bond" evidence="4">
    <location>
        <begin position="567"/>
        <end position="584"/>
    </location>
</feature>
<dbReference type="SMART" id="SM00179">
    <property type="entry name" value="EGF_CA"/>
    <property type="match status" value="2"/>
</dbReference>
<keyword evidence="1 4" id="KW-0245">EGF-like domain</keyword>
<dbReference type="InterPro" id="IPR000152">
    <property type="entry name" value="EGF-type_Asp/Asn_hydroxyl_site"/>
</dbReference>
<keyword evidence="7" id="KW-1185">Reference proteome</keyword>
<dbReference type="InterPro" id="IPR000742">
    <property type="entry name" value="EGF"/>
</dbReference>
<dbReference type="PANTHER" id="PTHR24049">
    <property type="entry name" value="CRUMBS FAMILY MEMBER"/>
    <property type="match status" value="1"/>
</dbReference>
<organism evidence="6 7">
    <name type="scientific">Dictyocaulus viviparus</name>
    <name type="common">Bovine lungworm</name>
    <dbReference type="NCBI Taxonomy" id="29172"/>
    <lineage>
        <taxon>Eukaryota</taxon>
        <taxon>Metazoa</taxon>
        <taxon>Ecdysozoa</taxon>
        <taxon>Nematoda</taxon>
        <taxon>Chromadorea</taxon>
        <taxon>Rhabditida</taxon>
        <taxon>Rhabditina</taxon>
        <taxon>Rhabditomorpha</taxon>
        <taxon>Strongyloidea</taxon>
        <taxon>Metastrongylidae</taxon>
        <taxon>Dictyocaulus</taxon>
    </lineage>
</organism>
<dbReference type="PROSITE" id="PS50026">
    <property type="entry name" value="EGF_3"/>
    <property type="match status" value="4"/>
</dbReference>
<evidence type="ECO:0000256" key="1">
    <source>
        <dbReference type="ARBA" id="ARBA00022536"/>
    </source>
</evidence>
<feature type="disulfide bond" evidence="4">
    <location>
        <begin position="586"/>
        <end position="595"/>
    </location>
</feature>
<keyword evidence="2" id="KW-0677">Repeat</keyword>
<dbReference type="InterPro" id="IPR013111">
    <property type="entry name" value="EGF_extracell"/>
</dbReference>
<dbReference type="InterPro" id="IPR051022">
    <property type="entry name" value="Notch_Cell-Fate_Det"/>
</dbReference>
<comment type="caution">
    <text evidence="4">Lacks conserved residue(s) required for the propagation of feature annotation.</text>
</comment>
<feature type="domain" description="EGF-like" evidence="5">
    <location>
        <begin position="35"/>
        <end position="73"/>
    </location>
</feature>
<feature type="disulfide bond" evidence="4">
    <location>
        <begin position="63"/>
        <end position="72"/>
    </location>
</feature>
<dbReference type="Pfam" id="PF07974">
    <property type="entry name" value="EGF_2"/>
    <property type="match status" value="1"/>
</dbReference>
<sequence>MDKYQSLNSSEIEFPTLEKLKETDDGVPIVHEVGGYDPCLTATNICQNKGKCINRNGQFICECPPTHFGKRCERVADTRYCKDHKCQNGGTCLSTNKPQTFVDPILLRKYRSNNNDLSSLISYENITITIQYQCICMDGFLGEFCHISEDERKCEEDYCSSHGRGHYETDSGCSCECDPNEWIGEKCDIRSPCADYDCMNTSNCTLKYHEKENAVEAICNCSSDSELIKINVEGDHCEKIETDDEESIFLPCQPSTNYRAWYNAMNKTYIFLVSKILKLKDVDRDNLEMIEKSCKKMDGSSCRIDNVLSNGWCYYEGKCNVRLEKFDSGKFYLVPYCECKGAESGRFCEYHRKDQCDPTAIESEGGITRENRCTSLQNGVCIAPEGIALCDCFPGYVGEKCEVYDPCARNPCGKATDCVAMPDEIEEKGDLSAQNYRCLCGMADSIDEGNTVETKCIYSGTGNCSKTKNPCNNGECLSCEYEDEEDILQLCNEEEKRDGFRCICEPGFLPPYCEKIEDACHNHLCLNGAQCVAKSAFNYDCKCLPGTFGTLCEYVTDHCEAIGNRVCINGNCYEDPTTTRQFSCYCRYMFHGRNCELRKKHDREMDGDHPHQISIRERKLKIALEHKYNIIRKKVIFCLVI</sequence>
<dbReference type="OrthoDB" id="430340at2759"/>
<dbReference type="InterPro" id="IPR001881">
    <property type="entry name" value="EGF-like_Ca-bd_dom"/>
</dbReference>
<dbReference type="PROSITE" id="PS00010">
    <property type="entry name" value="ASX_HYDROXYL"/>
    <property type="match status" value="1"/>
</dbReference>
<feature type="disulfide bond" evidence="4">
    <location>
        <begin position="543"/>
        <end position="552"/>
    </location>
</feature>
<reference evidence="6 7" key="1">
    <citation type="submission" date="2013-11" db="EMBL/GenBank/DDBJ databases">
        <title>Draft genome of the bovine lungworm Dictyocaulus viviparus.</title>
        <authorList>
            <person name="Mitreva M."/>
        </authorList>
    </citation>
    <scope>NUCLEOTIDE SEQUENCE [LARGE SCALE GENOMIC DNA]</scope>
    <source>
        <strain evidence="6 7">HannoverDv2000</strain>
    </source>
</reference>
<feature type="domain" description="EGF-like" evidence="5">
    <location>
        <begin position="555"/>
        <end position="596"/>
    </location>
</feature>
<evidence type="ECO:0000313" key="7">
    <source>
        <dbReference type="Proteomes" id="UP000053766"/>
    </source>
</evidence>
<dbReference type="SUPFAM" id="SSF57196">
    <property type="entry name" value="EGF/Laminin"/>
    <property type="match status" value="2"/>
</dbReference>
<dbReference type="AlphaFoldDB" id="A0A0D8XWB6"/>
<feature type="domain" description="EGF-like" evidence="5">
    <location>
        <begin position="369"/>
        <end position="402"/>
    </location>
</feature>
<dbReference type="GO" id="GO:0016020">
    <property type="term" value="C:membrane"/>
    <property type="evidence" value="ECO:0007669"/>
    <property type="project" value="UniProtKB-SubCell"/>
</dbReference>
<evidence type="ECO:0000256" key="3">
    <source>
        <dbReference type="ARBA" id="ARBA00023157"/>
    </source>
</evidence>
<name>A0A0D8XWB6_DICVI</name>
<reference evidence="7" key="2">
    <citation type="journal article" date="2016" name="Sci. Rep.">
        <title>Dictyocaulus viviparus genome, variome and transcriptome elucidate lungworm biology and support future intervention.</title>
        <authorList>
            <person name="McNulty S.N."/>
            <person name="Strube C."/>
            <person name="Rosa B.A."/>
            <person name="Martin J.C."/>
            <person name="Tyagi R."/>
            <person name="Choi Y.J."/>
            <person name="Wang Q."/>
            <person name="Hallsworth Pepin K."/>
            <person name="Zhang X."/>
            <person name="Ozersky P."/>
            <person name="Wilson R.K."/>
            <person name="Sternberg P.W."/>
            <person name="Gasser R.B."/>
            <person name="Mitreva M."/>
        </authorList>
    </citation>
    <scope>NUCLEOTIDE SEQUENCE [LARGE SCALE GENOMIC DNA]</scope>
    <source>
        <strain evidence="7">HannoverDv2000</strain>
    </source>
</reference>
<protein>
    <submittedName>
        <fullName evidence="6">EGF-like domain protein</fullName>
    </submittedName>
</protein>
<dbReference type="CDD" id="cd00054">
    <property type="entry name" value="EGF_CA"/>
    <property type="match status" value="1"/>
</dbReference>